<evidence type="ECO:0000313" key="3">
    <source>
        <dbReference type="Proteomes" id="UP000050863"/>
    </source>
</evidence>
<feature type="domain" description="ABM" evidence="1">
    <location>
        <begin position="11"/>
        <end position="100"/>
    </location>
</feature>
<protein>
    <recommendedName>
        <fullName evidence="1">ABM domain-containing protein</fullName>
    </recommendedName>
</protein>
<dbReference type="STRING" id="280332.CQ12_08630"/>
<dbReference type="PANTHER" id="PTHR33336">
    <property type="entry name" value="QUINOL MONOOXYGENASE YGIN-RELATED"/>
    <property type="match status" value="1"/>
</dbReference>
<evidence type="ECO:0000313" key="2">
    <source>
        <dbReference type="EMBL" id="KRQ96622.1"/>
    </source>
</evidence>
<reference evidence="2 3" key="1">
    <citation type="submission" date="2014-03" db="EMBL/GenBank/DDBJ databases">
        <title>Bradyrhizobium valentinum sp. nov., isolated from effective nodules of Lupinus mariae-josephae, a lupine endemic of basic-lime soils in Eastern Spain.</title>
        <authorList>
            <person name="Duran D."/>
            <person name="Rey L."/>
            <person name="Navarro A."/>
            <person name="Busquets A."/>
            <person name="Imperial J."/>
            <person name="Ruiz-Argueso T."/>
        </authorList>
    </citation>
    <scope>NUCLEOTIDE SEQUENCE [LARGE SCALE GENOMIC DNA]</scope>
    <source>
        <strain evidence="2 3">PAC68</strain>
    </source>
</reference>
<accession>A0A0R3KSQ0</accession>
<dbReference type="InterPro" id="IPR011008">
    <property type="entry name" value="Dimeric_a/b-barrel"/>
</dbReference>
<gene>
    <name evidence="2" type="ORF">CQ12_08630</name>
</gene>
<sequence>MTTTNNANQKLVVTAFWEVNSGEEAVVAGLLKDFLPQAQREPGVREFQIHQNIAKPREFFFYEVFAGEAAFAEHQETDHFKNIILGQAIPKLAKRERSQFRFI</sequence>
<dbReference type="Pfam" id="PF03992">
    <property type="entry name" value="ABM"/>
    <property type="match status" value="1"/>
</dbReference>
<organism evidence="2 3">
    <name type="scientific">Bradyrhizobium jicamae</name>
    <dbReference type="NCBI Taxonomy" id="280332"/>
    <lineage>
        <taxon>Bacteria</taxon>
        <taxon>Pseudomonadati</taxon>
        <taxon>Pseudomonadota</taxon>
        <taxon>Alphaproteobacteria</taxon>
        <taxon>Hyphomicrobiales</taxon>
        <taxon>Nitrobacteraceae</taxon>
        <taxon>Bradyrhizobium</taxon>
    </lineage>
</organism>
<dbReference type="InterPro" id="IPR050744">
    <property type="entry name" value="AI-2_Isomerase_LsrG"/>
</dbReference>
<dbReference type="GO" id="GO:0003824">
    <property type="term" value="F:catalytic activity"/>
    <property type="evidence" value="ECO:0007669"/>
    <property type="project" value="TreeGrafter"/>
</dbReference>
<dbReference type="AlphaFoldDB" id="A0A0R3KSQ0"/>
<proteinExistence type="predicted"/>
<name>A0A0R3KSQ0_9BRAD</name>
<dbReference type="PROSITE" id="PS51725">
    <property type="entry name" value="ABM"/>
    <property type="match status" value="1"/>
</dbReference>
<dbReference type="InterPro" id="IPR007138">
    <property type="entry name" value="ABM_dom"/>
</dbReference>
<dbReference type="RefSeq" id="WP_057839725.1">
    <property type="nucleotide sequence ID" value="NZ_LLXZ01000197.1"/>
</dbReference>
<evidence type="ECO:0000259" key="1">
    <source>
        <dbReference type="PROSITE" id="PS51725"/>
    </source>
</evidence>
<dbReference type="EMBL" id="LLXZ01000197">
    <property type="protein sequence ID" value="KRQ96622.1"/>
    <property type="molecule type" value="Genomic_DNA"/>
</dbReference>
<dbReference type="Proteomes" id="UP000050863">
    <property type="component" value="Unassembled WGS sequence"/>
</dbReference>
<keyword evidence="3" id="KW-1185">Reference proteome</keyword>
<dbReference type="PANTHER" id="PTHR33336:SF15">
    <property type="entry name" value="ABM DOMAIN-CONTAINING PROTEIN"/>
    <property type="match status" value="1"/>
</dbReference>
<dbReference type="OrthoDB" id="9812754at2"/>
<dbReference type="Gene3D" id="3.30.70.100">
    <property type="match status" value="1"/>
</dbReference>
<comment type="caution">
    <text evidence="2">The sequence shown here is derived from an EMBL/GenBank/DDBJ whole genome shotgun (WGS) entry which is preliminary data.</text>
</comment>
<dbReference type="SUPFAM" id="SSF54909">
    <property type="entry name" value="Dimeric alpha+beta barrel"/>
    <property type="match status" value="1"/>
</dbReference>